<reference evidence="9" key="2">
    <citation type="submission" date="2025-08" db="UniProtKB">
        <authorList>
            <consortium name="Ensembl"/>
        </authorList>
    </citation>
    <scope>IDENTIFICATION</scope>
</reference>
<dbReference type="PANTHER" id="PTHR15896:SF8">
    <property type="entry name" value="GOLGI MEMBRANE PROTEIN 1"/>
    <property type="match status" value="1"/>
</dbReference>
<accession>A0A803YP05</accession>
<dbReference type="GeneTree" id="ENSGT00530000063675"/>
<reference evidence="9 10" key="1">
    <citation type="journal article" date="2010" name="PLoS Biol.">
        <title>Multi-platform next-generation sequencing of the domestic turkey (Meleagris gallopavo): genome assembly and analysis.</title>
        <authorList>
            <person name="Dalloul R.A."/>
            <person name="Long J.A."/>
            <person name="Zimin A.V."/>
            <person name="Aslam L."/>
            <person name="Beal K."/>
            <person name="Blomberg L.A."/>
            <person name="Bouffard P."/>
            <person name="Burt D.W."/>
            <person name="Crasta O."/>
            <person name="Crooijmans R.P."/>
            <person name="Cooper K."/>
            <person name="Coulombe R.A."/>
            <person name="De S."/>
            <person name="Delany M.E."/>
            <person name="Dodgson J.B."/>
            <person name="Dong J.J."/>
            <person name="Evans C."/>
            <person name="Frederickson K.M."/>
            <person name="Flicek P."/>
            <person name="Florea L."/>
            <person name="Folkerts O."/>
            <person name="Groenen M.A."/>
            <person name="Harkins T.T."/>
            <person name="Herrero J."/>
            <person name="Hoffmann S."/>
            <person name="Megens H.J."/>
            <person name="Jiang A."/>
            <person name="de Jong P."/>
            <person name="Kaiser P."/>
            <person name="Kim H."/>
            <person name="Kim K.W."/>
            <person name="Kim S."/>
            <person name="Langenberger D."/>
            <person name="Lee M.K."/>
            <person name="Lee T."/>
            <person name="Mane S."/>
            <person name="Marcais G."/>
            <person name="Marz M."/>
            <person name="McElroy A.P."/>
            <person name="Modise T."/>
            <person name="Nefedov M."/>
            <person name="Notredame C."/>
            <person name="Paton I.R."/>
            <person name="Payne W.S."/>
            <person name="Pertea G."/>
            <person name="Prickett D."/>
            <person name="Puiu D."/>
            <person name="Qioa D."/>
            <person name="Raineri E."/>
            <person name="Ruffier M."/>
            <person name="Salzberg S.L."/>
            <person name="Schatz M.C."/>
            <person name="Scheuring C."/>
            <person name="Schmidt C.J."/>
            <person name="Schroeder S."/>
            <person name="Searle S.M."/>
            <person name="Smith E.J."/>
            <person name="Smith J."/>
            <person name="Sonstegard T.S."/>
            <person name="Stadler P.F."/>
            <person name="Tafer H."/>
            <person name="Tu Z.J."/>
            <person name="Van Tassell C.P."/>
            <person name="Vilella A.J."/>
            <person name="Williams K.P."/>
            <person name="Yorke J.A."/>
            <person name="Zhang L."/>
            <person name="Zhang H.B."/>
            <person name="Zhang X."/>
            <person name="Zhang Y."/>
            <person name="Reed K.M."/>
        </authorList>
    </citation>
    <scope>NUCLEOTIDE SEQUENCE [LARGE SCALE GENOMIC DNA]</scope>
</reference>
<keyword evidence="4" id="KW-0735">Signal-anchor</keyword>
<keyword evidence="5" id="KW-1133">Transmembrane helix</keyword>
<keyword evidence="6" id="KW-0175">Coiled coil</keyword>
<organism evidence="9 10">
    <name type="scientific">Meleagris gallopavo</name>
    <name type="common">Wild turkey</name>
    <dbReference type="NCBI Taxonomy" id="9103"/>
    <lineage>
        <taxon>Eukaryota</taxon>
        <taxon>Metazoa</taxon>
        <taxon>Chordata</taxon>
        <taxon>Craniata</taxon>
        <taxon>Vertebrata</taxon>
        <taxon>Euteleostomi</taxon>
        <taxon>Archelosauria</taxon>
        <taxon>Archosauria</taxon>
        <taxon>Dinosauria</taxon>
        <taxon>Saurischia</taxon>
        <taxon>Theropoda</taxon>
        <taxon>Coelurosauria</taxon>
        <taxon>Aves</taxon>
        <taxon>Neognathae</taxon>
        <taxon>Galloanserae</taxon>
        <taxon>Galliformes</taxon>
        <taxon>Phasianidae</taxon>
        <taxon>Meleagridinae</taxon>
        <taxon>Meleagris</taxon>
    </lineage>
</organism>
<evidence type="ECO:0000256" key="6">
    <source>
        <dbReference type="ARBA" id="ARBA00023054"/>
    </source>
</evidence>
<evidence type="ECO:0000313" key="10">
    <source>
        <dbReference type="Proteomes" id="UP000001645"/>
    </source>
</evidence>
<evidence type="ECO:0000256" key="7">
    <source>
        <dbReference type="ARBA" id="ARBA00023136"/>
    </source>
</evidence>
<dbReference type="GO" id="GO:0016020">
    <property type="term" value="C:membrane"/>
    <property type="evidence" value="ECO:0007669"/>
    <property type="project" value="UniProtKB-SubCell"/>
</dbReference>
<evidence type="ECO:0000256" key="5">
    <source>
        <dbReference type="ARBA" id="ARBA00022989"/>
    </source>
</evidence>
<dbReference type="GO" id="GO:0005794">
    <property type="term" value="C:Golgi apparatus"/>
    <property type="evidence" value="ECO:0007669"/>
    <property type="project" value="TreeGrafter"/>
</dbReference>
<keyword evidence="7" id="KW-0472">Membrane</keyword>
<reference evidence="9" key="3">
    <citation type="submission" date="2025-09" db="UniProtKB">
        <authorList>
            <consortium name="Ensembl"/>
        </authorList>
    </citation>
    <scope>IDENTIFICATION</scope>
</reference>
<dbReference type="InterPro" id="IPR026139">
    <property type="entry name" value="GOLM1/CASC4"/>
</dbReference>
<comment type="subcellular location">
    <subcellularLocation>
        <location evidence="1">Membrane</location>
        <topology evidence="1">Single-pass type II membrane protein</topology>
    </subcellularLocation>
</comment>
<evidence type="ECO:0000256" key="2">
    <source>
        <dbReference type="ARBA" id="ARBA00007474"/>
    </source>
</evidence>
<dbReference type="Ensembl" id="ENSMGAT00000034945.1">
    <property type="protein sequence ID" value="ENSMGAP00000033503.1"/>
    <property type="gene ID" value="ENSMGAG00000021762.1"/>
</dbReference>
<proteinExistence type="inferred from homology"/>
<dbReference type="PANTHER" id="PTHR15896">
    <property type="entry name" value="GOLGI PHOSPHOPROTEIN 2/GP73-RELATED"/>
    <property type="match status" value="1"/>
</dbReference>
<keyword evidence="10" id="KW-1185">Reference proteome</keyword>
<evidence type="ECO:0000256" key="8">
    <source>
        <dbReference type="SAM" id="SignalP"/>
    </source>
</evidence>
<evidence type="ECO:0000256" key="4">
    <source>
        <dbReference type="ARBA" id="ARBA00022968"/>
    </source>
</evidence>
<keyword evidence="3" id="KW-0812">Transmembrane</keyword>
<feature type="signal peptide" evidence="8">
    <location>
        <begin position="1"/>
        <end position="22"/>
    </location>
</feature>
<evidence type="ECO:0000256" key="3">
    <source>
        <dbReference type="ARBA" id="ARBA00022692"/>
    </source>
</evidence>
<dbReference type="InParanoid" id="A0A803YP05"/>
<keyword evidence="8" id="KW-0732">Signal</keyword>
<name>A0A803YP05_MELGA</name>
<evidence type="ECO:0000256" key="1">
    <source>
        <dbReference type="ARBA" id="ARBA00004606"/>
    </source>
</evidence>
<dbReference type="AlphaFoldDB" id="A0A803YP05"/>
<feature type="chain" id="PRO_5032582077" evidence="8">
    <location>
        <begin position="23"/>
        <end position="176"/>
    </location>
</feature>
<protein>
    <submittedName>
        <fullName evidence="9">Uncharacterized protein</fullName>
    </submittedName>
</protein>
<sequence length="176" mass="20136">CACVCMANISLCLLLLLPQSRIMELEGKVRRAAAERGAVELKKNEFQGELQKQREQIDKIQSLHSFQMENANRVHWEEKVGTLLTTMFHEIVVNHHTFCNRVTLLQLMGVTVSVCVAKYLMYKLSLNAAYSPQSGKRFAQVFVMEKNFNINVLGGGKERNRSKLKSGFFLLHCIRF</sequence>
<evidence type="ECO:0000313" key="9">
    <source>
        <dbReference type="Ensembl" id="ENSMGAP00000033503.1"/>
    </source>
</evidence>
<comment type="similarity">
    <text evidence="2">Belongs to the GOLM family.</text>
</comment>
<dbReference type="Proteomes" id="UP000001645">
    <property type="component" value="Chromosome Z"/>
</dbReference>